<dbReference type="Proteomes" id="UP000269923">
    <property type="component" value="Unassembled WGS sequence"/>
</dbReference>
<organism evidence="2 3">
    <name type="scientific">Conchiformibius steedae</name>
    <dbReference type="NCBI Taxonomy" id="153493"/>
    <lineage>
        <taxon>Bacteria</taxon>
        <taxon>Pseudomonadati</taxon>
        <taxon>Pseudomonadota</taxon>
        <taxon>Betaproteobacteria</taxon>
        <taxon>Neisseriales</taxon>
        <taxon>Neisseriaceae</taxon>
        <taxon>Conchiformibius</taxon>
    </lineage>
</organism>
<dbReference type="InterPro" id="IPR029468">
    <property type="entry name" value="O-ag_pol_Wzy"/>
</dbReference>
<feature type="transmembrane region" description="Helical" evidence="1">
    <location>
        <begin position="59"/>
        <end position="79"/>
    </location>
</feature>
<feature type="transmembrane region" description="Helical" evidence="1">
    <location>
        <begin position="12"/>
        <end position="30"/>
    </location>
</feature>
<dbReference type="AlphaFoldDB" id="A0A3P2A936"/>
<name>A0A3P2A936_9NEIS</name>
<accession>A0A3P2A936</accession>
<feature type="transmembrane region" description="Helical" evidence="1">
    <location>
        <begin position="266"/>
        <end position="284"/>
    </location>
</feature>
<feature type="transmembrane region" description="Helical" evidence="1">
    <location>
        <begin position="150"/>
        <end position="168"/>
    </location>
</feature>
<feature type="transmembrane region" description="Helical" evidence="1">
    <location>
        <begin position="436"/>
        <end position="454"/>
    </location>
</feature>
<dbReference type="EMBL" id="RQYC01000002">
    <property type="protein sequence ID" value="RRD91306.1"/>
    <property type="molecule type" value="Genomic_DNA"/>
</dbReference>
<dbReference type="RefSeq" id="WP_124794099.1">
    <property type="nucleotide sequence ID" value="NZ_RQYC01000002.1"/>
</dbReference>
<evidence type="ECO:0000313" key="3">
    <source>
        <dbReference type="Proteomes" id="UP000269923"/>
    </source>
</evidence>
<protein>
    <submittedName>
        <fullName evidence="2">O-antigen polysaccharide polymerase Wzy</fullName>
    </submittedName>
</protein>
<proteinExistence type="predicted"/>
<keyword evidence="1" id="KW-0812">Transmembrane</keyword>
<dbReference type="Pfam" id="PF14296">
    <property type="entry name" value="O-ag_pol_Wzy"/>
    <property type="match status" value="1"/>
</dbReference>
<keyword evidence="3" id="KW-1185">Reference proteome</keyword>
<keyword evidence="1" id="KW-0472">Membrane</keyword>
<reference evidence="2 3" key="1">
    <citation type="submission" date="2018-11" db="EMBL/GenBank/DDBJ databases">
        <title>Genomes From Bacteria Associated with the Canine Oral Cavity: a Test Case for Automated Genome-Based Taxonomic Assignment.</title>
        <authorList>
            <person name="Coil D.A."/>
            <person name="Jospin G."/>
            <person name="Darling A.E."/>
            <person name="Wallis C."/>
            <person name="Davis I.J."/>
            <person name="Harris S."/>
            <person name="Eisen J.A."/>
            <person name="Holcombe L.J."/>
            <person name="O'Flynn C."/>
        </authorList>
    </citation>
    <scope>NUCLEOTIDE SEQUENCE [LARGE SCALE GENOMIC DNA]</scope>
    <source>
        <strain evidence="2 3">COT-280</strain>
    </source>
</reference>
<feature type="transmembrane region" description="Helical" evidence="1">
    <location>
        <begin position="383"/>
        <end position="408"/>
    </location>
</feature>
<feature type="transmembrane region" description="Helical" evidence="1">
    <location>
        <begin position="224"/>
        <end position="254"/>
    </location>
</feature>
<gene>
    <name evidence="2" type="ORF">EII21_02665</name>
</gene>
<sequence>MFVINISRNALVIYLVQCIFCMLSLSLMYVVGNIKLGLFFLICNYVISFLMVNIETKNLFNVSTFFLSGFGFLILGRVISKFLLLDFSNIELIFCTKFFFHYCMSDDQIYFLNFILNITLISFCMGYVLKFSRISRSSKDSCCIENQKQVLLLTFLLIVGVYLIFNGWKKIYIAISEGYMALYAGQAESYQTPVNLFLSSFFLAGLAIVANITENQKILFVRVLIGIFLLNLAQLILTGARGGAISSILFLMWYLTKDRRISVHHYVFLFLGLGLLVSFLNAIASFSGARAFAGGEMDVWKSFVNVFYEQGGTMMLVNSSLYIQEISFWAYIKTIVPGIQFFYSYFDIYDRYLFDWSSALAYQENKFMYEQGFGLGWSILSDFYLLSFKVVPIYYILFLLFGTFLKYLTTDNFSPFRKGILFIMVSYVFSLSRSSISPVIFCIVIYSLMFFLVVRKKEF</sequence>
<comment type="caution">
    <text evidence="2">The sequence shown here is derived from an EMBL/GenBank/DDBJ whole genome shotgun (WGS) entry which is preliminary data.</text>
</comment>
<feature type="transmembrane region" description="Helical" evidence="1">
    <location>
        <begin position="109"/>
        <end position="129"/>
    </location>
</feature>
<keyword evidence="1" id="KW-1133">Transmembrane helix</keyword>
<feature type="transmembrane region" description="Helical" evidence="1">
    <location>
        <begin position="194"/>
        <end position="212"/>
    </location>
</feature>
<evidence type="ECO:0000256" key="1">
    <source>
        <dbReference type="SAM" id="Phobius"/>
    </source>
</evidence>
<feature type="transmembrane region" description="Helical" evidence="1">
    <location>
        <begin position="36"/>
        <end position="52"/>
    </location>
</feature>
<dbReference type="OrthoDB" id="6691926at2"/>
<evidence type="ECO:0000313" key="2">
    <source>
        <dbReference type="EMBL" id="RRD91306.1"/>
    </source>
</evidence>